<feature type="compositionally biased region" description="Pro residues" evidence="1">
    <location>
        <begin position="62"/>
        <end position="80"/>
    </location>
</feature>
<evidence type="ECO:0000313" key="3">
    <source>
        <dbReference type="EMBL" id="CAG6679530.1"/>
    </source>
</evidence>
<keyword evidence="2" id="KW-1133">Transmembrane helix</keyword>
<dbReference type="EMBL" id="HBUF01249364">
    <property type="protein sequence ID" value="CAG6679530.1"/>
    <property type="molecule type" value="Transcribed_RNA"/>
</dbReference>
<accession>A0A8D8T4G9</accession>
<evidence type="ECO:0000256" key="1">
    <source>
        <dbReference type="SAM" id="MobiDB-lite"/>
    </source>
</evidence>
<protein>
    <submittedName>
        <fullName evidence="3">Uncharacterized protein</fullName>
    </submittedName>
</protein>
<organism evidence="3">
    <name type="scientific">Cacopsylla melanoneura</name>
    <dbReference type="NCBI Taxonomy" id="428564"/>
    <lineage>
        <taxon>Eukaryota</taxon>
        <taxon>Metazoa</taxon>
        <taxon>Ecdysozoa</taxon>
        <taxon>Arthropoda</taxon>
        <taxon>Hexapoda</taxon>
        <taxon>Insecta</taxon>
        <taxon>Pterygota</taxon>
        <taxon>Neoptera</taxon>
        <taxon>Paraneoptera</taxon>
        <taxon>Hemiptera</taxon>
        <taxon>Sternorrhyncha</taxon>
        <taxon>Psylloidea</taxon>
        <taxon>Psyllidae</taxon>
        <taxon>Psyllinae</taxon>
        <taxon>Cacopsylla</taxon>
    </lineage>
</organism>
<sequence length="115" mass="12891">MGMKLLSRLICYPLLAFYSLILPSVYIVLPNNWNLESDTTSFPNISQSRHPIGSHILYATPSPRPPPLSTPTPPPSSTPPHPILFTIPAFMLLLLLDLFLLEIHKKEHLIVSKVL</sequence>
<feature type="transmembrane region" description="Helical" evidence="2">
    <location>
        <begin position="9"/>
        <end position="29"/>
    </location>
</feature>
<name>A0A8D8T4G9_9HEMI</name>
<reference evidence="3" key="1">
    <citation type="submission" date="2021-05" db="EMBL/GenBank/DDBJ databases">
        <authorList>
            <person name="Alioto T."/>
            <person name="Alioto T."/>
            <person name="Gomez Garrido J."/>
        </authorList>
    </citation>
    <scope>NUCLEOTIDE SEQUENCE</scope>
</reference>
<keyword evidence="2" id="KW-0472">Membrane</keyword>
<evidence type="ECO:0000256" key="2">
    <source>
        <dbReference type="SAM" id="Phobius"/>
    </source>
</evidence>
<dbReference type="AlphaFoldDB" id="A0A8D8T4G9"/>
<proteinExistence type="predicted"/>
<feature type="transmembrane region" description="Helical" evidence="2">
    <location>
        <begin position="83"/>
        <end position="103"/>
    </location>
</feature>
<keyword evidence="2" id="KW-0812">Transmembrane</keyword>
<feature type="region of interest" description="Disordered" evidence="1">
    <location>
        <begin position="55"/>
        <end position="80"/>
    </location>
</feature>